<gene>
    <name evidence="5" type="ORF">B0A48_01356</name>
</gene>
<feature type="region of interest" description="Disordered" evidence="4">
    <location>
        <begin position="27"/>
        <end position="50"/>
    </location>
</feature>
<dbReference type="EMBL" id="NAJO01000002">
    <property type="protein sequence ID" value="OQO14478.1"/>
    <property type="molecule type" value="Genomic_DNA"/>
</dbReference>
<feature type="region of interest" description="Disordered" evidence="4">
    <location>
        <begin position="68"/>
        <end position="106"/>
    </location>
</feature>
<reference evidence="6" key="1">
    <citation type="submission" date="2017-03" db="EMBL/GenBank/DDBJ databases">
        <title>Genomes of endolithic fungi from Antarctica.</title>
        <authorList>
            <person name="Coleine C."/>
            <person name="Masonjones S."/>
            <person name="Stajich J.E."/>
        </authorList>
    </citation>
    <scope>NUCLEOTIDE SEQUENCE [LARGE SCALE GENOMIC DNA]</scope>
    <source>
        <strain evidence="6">CCFEE 5527</strain>
    </source>
</reference>
<keyword evidence="1" id="KW-0479">Metal-binding</keyword>
<name>A0A1V8TT35_9PEZI</name>
<organism evidence="5 6">
    <name type="scientific">Cryoendolithus antarcticus</name>
    <dbReference type="NCBI Taxonomy" id="1507870"/>
    <lineage>
        <taxon>Eukaryota</taxon>
        <taxon>Fungi</taxon>
        <taxon>Dikarya</taxon>
        <taxon>Ascomycota</taxon>
        <taxon>Pezizomycotina</taxon>
        <taxon>Dothideomycetes</taxon>
        <taxon>Dothideomycetidae</taxon>
        <taxon>Cladosporiales</taxon>
        <taxon>Cladosporiaceae</taxon>
        <taxon>Cryoendolithus</taxon>
    </lineage>
</organism>
<dbReference type="OrthoDB" id="2398441at2759"/>
<dbReference type="PROSITE" id="PS00518">
    <property type="entry name" value="ZF_RING_1"/>
    <property type="match status" value="1"/>
</dbReference>
<protein>
    <recommendedName>
        <fullName evidence="7">RING-type domain-containing protein</fullName>
    </recommendedName>
</protein>
<proteinExistence type="predicted"/>
<feature type="compositionally biased region" description="Basic and acidic residues" evidence="4">
    <location>
        <begin position="68"/>
        <end position="80"/>
    </location>
</feature>
<dbReference type="GO" id="GO:0004842">
    <property type="term" value="F:ubiquitin-protein transferase activity"/>
    <property type="evidence" value="ECO:0007669"/>
    <property type="project" value="TreeGrafter"/>
</dbReference>
<dbReference type="GO" id="GO:0033768">
    <property type="term" value="C:SUMO-targeted ubiquitin ligase complex"/>
    <property type="evidence" value="ECO:0007669"/>
    <property type="project" value="TreeGrafter"/>
</dbReference>
<evidence type="ECO:0000256" key="3">
    <source>
        <dbReference type="ARBA" id="ARBA00022833"/>
    </source>
</evidence>
<feature type="compositionally biased region" description="Basic and acidic residues" evidence="4">
    <location>
        <begin position="88"/>
        <end position="106"/>
    </location>
</feature>
<evidence type="ECO:0000256" key="4">
    <source>
        <dbReference type="SAM" id="MobiDB-lite"/>
    </source>
</evidence>
<feature type="compositionally biased region" description="Basic residues" evidence="4">
    <location>
        <begin position="200"/>
        <end position="209"/>
    </location>
</feature>
<dbReference type="PANTHER" id="PTHR28042:SF1">
    <property type="entry name" value="E3 UBIQUITIN-PROTEIN LIGASE COMPLEX SLX5-SLX8 SUBUNIT SLX5"/>
    <property type="match status" value="1"/>
</dbReference>
<evidence type="ECO:0000256" key="1">
    <source>
        <dbReference type="ARBA" id="ARBA00022723"/>
    </source>
</evidence>
<keyword evidence="2" id="KW-0863">Zinc-finger</keyword>
<dbReference type="InterPro" id="IPR017907">
    <property type="entry name" value="Znf_RING_CS"/>
</dbReference>
<dbReference type="STRING" id="1507870.A0A1V8TT35"/>
<evidence type="ECO:0000256" key="2">
    <source>
        <dbReference type="ARBA" id="ARBA00022771"/>
    </source>
</evidence>
<dbReference type="PANTHER" id="PTHR28042">
    <property type="entry name" value="E3 UBIQUITIN-PROTEIN LIGASE COMPLEX SLX5-SLX8 SUBUNIT SLX5"/>
    <property type="match status" value="1"/>
</dbReference>
<dbReference type="InParanoid" id="A0A1V8TT35"/>
<dbReference type="AlphaFoldDB" id="A0A1V8TT35"/>
<keyword evidence="6" id="KW-1185">Reference proteome</keyword>
<sequence length="539" mass="60550">MPAHRREPSVELGSAYRISSERGFGGFRELLHPTDHTPPPVRREREEDHDDFAGRRWIDERRTQRELPRRYPGDGFDFRRPVMSGAAHGREERGGRHEREDARAGTERIELDDDEGLPDMWNREEEDAGVEEEQVHAAMIASREERVHAEPRARAQRLPHYDNAIIDLVSDDEDDNAQPRSQPQHTEPRQWRPQYDPAHHPRTSALRHPRLVRQATPAPMEFFDLEFLGSNPITRQSTPATMATAGSTSVPTNPTIDLTAEDEDEDADLFITETRPARPGINNTRPDIIHPNTGARDDDDELEEINYGGPLARLAGLVRDRAPAGYPGRLIRAFQHAQANDGNGVARNLPHLQEQYYDHHAHLHQRQELARARANRLHRHRQIVAQQPQNYQPYPGMHNLVGPGPMPDVPGLPGMMDYGNAAFDLGLHPRQPSPTYEAPKQAEKGFTMSPGEEEVVVCPNCGDELAVAGDGEKGQVWVIRGCGHAYCGTCMTNRNKGGSRKGKGRVTDPPPTLPFKSCVVEGCKRKVTTKDVIHVYMSS</sequence>
<feature type="region of interest" description="Disordered" evidence="4">
    <location>
        <begin position="173"/>
        <end position="209"/>
    </location>
</feature>
<evidence type="ECO:0000313" key="5">
    <source>
        <dbReference type="EMBL" id="OQO14478.1"/>
    </source>
</evidence>
<dbReference type="InterPro" id="IPR038886">
    <property type="entry name" value="E3_SLX5/Rfp1"/>
</dbReference>
<evidence type="ECO:0000313" key="6">
    <source>
        <dbReference type="Proteomes" id="UP000192596"/>
    </source>
</evidence>
<dbReference type="Proteomes" id="UP000192596">
    <property type="component" value="Unassembled WGS sequence"/>
</dbReference>
<feature type="region of interest" description="Disordered" evidence="4">
    <location>
        <begin position="276"/>
        <end position="299"/>
    </location>
</feature>
<accession>A0A1V8TT35</accession>
<feature type="compositionally biased region" description="Basic and acidic residues" evidence="4">
    <location>
        <begin position="29"/>
        <end position="50"/>
    </location>
</feature>
<comment type="caution">
    <text evidence="5">The sequence shown here is derived from an EMBL/GenBank/DDBJ whole genome shotgun (WGS) entry which is preliminary data.</text>
</comment>
<dbReference type="GO" id="GO:0008270">
    <property type="term" value="F:zinc ion binding"/>
    <property type="evidence" value="ECO:0007669"/>
    <property type="project" value="UniProtKB-KW"/>
</dbReference>
<evidence type="ECO:0008006" key="7">
    <source>
        <dbReference type="Google" id="ProtNLM"/>
    </source>
</evidence>
<keyword evidence="3" id="KW-0862">Zinc</keyword>